<proteinExistence type="predicted"/>
<dbReference type="Proteomes" id="UP000218890">
    <property type="component" value="Chromosome"/>
</dbReference>
<feature type="domain" description="HTH cro/C1-type" evidence="1">
    <location>
        <begin position="23"/>
        <end position="53"/>
    </location>
</feature>
<evidence type="ECO:0000313" key="2">
    <source>
        <dbReference type="EMBL" id="BAU58117.2"/>
    </source>
</evidence>
<dbReference type="EMBL" id="AP017372">
    <property type="protein sequence ID" value="BAU58117.2"/>
    <property type="molecule type" value="Genomic_DNA"/>
</dbReference>
<dbReference type="EMBL" id="AP017372">
    <property type="protein sequence ID" value="BBE11061.1"/>
    <property type="molecule type" value="Genomic_DNA"/>
</dbReference>
<dbReference type="KEGG" id="hhk:HH1059_14090"/>
<dbReference type="KEGG" id="hhk:HH1059_14400"/>
<dbReference type="InterPro" id="IPR010982">
    <property type="entry name" value="Lambda_DNA-bd_dom_sf"/>
</dbReference>
<dbReference type="CDD" id="cd00093">
    <property type="entry name" value="HTH_XRE"/>
    <property type="match status" value="1"/>
</dbReference>
<dbReference type="RefSeq" id="WP_162549419.1">
    <property type="nucleotide sequence ID" value="NZ_AP017372.2"/>
</dbReference>
<keyword evidence="5" id="KW-1185">Reference proteome</keyword>
<evidence type="ECO:0000313" key="4">
    <source>
        <dbReference type="EMBL" id="BBE11061.1"/>
    </source>
</evidence>
<dbReference type="KEGG" id="hhk:HH1059_13760"/>
<reference evidence="5" key="1">
    <citation type="submission" date="2016-02" db="EMBL/GenBank/DDBJ databases">
        <title>Halorhodospira halochloris DSM-1059 complete genome sequence.</title>
        <authorList>
            <person name="Tsukatani Y."/>
        </authorList>
    </citation>
    <scope>NUCLEOTIDE SEQUENCE [LARGE SCALE GENOMIC DNA]</scope>
    <source>
        <strain evidence="5">DSM-1059</strain>
    </source>
</reference>
<dbReference type="Pfam" id="PF01381">
    <property type="entry name" value="HTH_3"/>
    <property type="match status" value="1"/>
</dbReference>
<gene>
    <name evidence="4" type="ORF">HH1059_13760</name>
    <name evidence="2" type="ORF">HH1059_14090</name>
    <name evidence="3" type="ORF">HH1059_14400</name>
</gene>
<dbReference type="EMBL" id="AP017372">
    <property type="protein sequence ID" value="BAU58145.2"/>
    <property type="molecule type" value="Genomic_DNA"/>
</dbReference>
<organism evidence="2 5">
    <name type="scientific">Halorhodospira halochloris</name>
    <name type="common">Ectothiorhodospira halochloris</name>
    <dbReference type="NCBI Taxonomy" id="1052"/>
    <lineage>
        <taxon>Bacteria</taxon>
        <taxon>Pseudomonadati</taxon>
        <taxon>Pseudomonadota</taxon>
        <taxon>Gammaproteobacteria</taxon>
        <taxon>Chromatiales</taxon>
        <taxon>Ectothiorhodospiraceae</taxon>
        <taxon>Halorhodospira</taxon>
    </lineage>
</organism>
<evidence type="ECO:0000313" key="3">
    <source>
        <dbReference type="EMBL" id="BAU58145.2"/>
    </source>
</evidence>
<accession>A0A0X8X9S6</accession>
<dbReference type="PROSITE" id="PS50943">
    <property type="entry name" value="HTH_CROC1"/>
    <property type="match status" value="1"/>
</dbReference>
<dbReference type="SUPFAM" id="SSF47413">
    <property type="entry name" value="lambda repressor-like DNA-binding domains"/>
    <property type="match status" value="1"/>
</dbReference>
<sequence>MNHKDRKGQEHLPSYAEQVSVVLRTLRALFNMSQSDLAKASQVSRPTINRVETLRDVDKVRTSTLEALLAVFRRLGVQVQLDEGGLVLSLPMESLMTAIKSGRSQADKEDIVALMVELNRNIRLGDPPALTQEEIRKLKYSSKGSRSKESEE</sequence>
<evidence type="ECO:0000313" key="5">
    <source>
        <dbReference type="Proteomes" id="UP000218890"/>
    </source>
</evidence>
<dbReference type="GO" id="GO:0003677">
    <property type="term" value="F:DNA binding"/>
    <property type="evidence" value="ECO:0007669"/>
    <property type="project" value="InterPro"/>
</dbReference>
<reference evidence="2" key="2">
    <citation type="submission" date="2016-02" db="EMBL/GenBank/DDBJ databases">
        <title>Halorhodospira halochloris DSM-1059 complete genome, version 2.</title>
        <authorList>
            <person name="Tsukatani Y."/>
        </authorList>
    </citation>
    <scope>NUCLEOTIDE SEQUENCE</scope>
    <source>
        <strain evidence="2">DSM 1059</strain>
    </source>
</reference>
<dbReference type="InterPro" id="IPR001387">
    <property type="entry name" value="Cro/C1-type_HTH"/>
</dbReference>
<dbReference type="AlphaFoldDB" id="A0A0X8X9S6"/>
<dbReference type="SMART" id="SM00530">
    <property type="entry name" value="HTH_XRE"/>
    <property type="match status" value="1"/>
</dbReference>
<evidence type="ECO:0000259" key="1">
    <source>
        <dbReference type="PROSITE" id="PS50943"/>
    </source>
</evidence>
<dbReference type="Gene3D" id="1.10.260.40">
    <property type="entry name" value="lambda repressor-like DNA-binding domains"/>
    <property type="match status" value="1"/>
</dbReference>
<name>A0A0X8X9S6_HALHR</name>
<protein>
    <recommendedName>
        <fullName evidence="1">HTH cro/C1-type domain-containing protein</fullName>
    </recommendedName>
</protein>